<dbReference type="OrthoDB" id="696386at2759"/>
<feature type="compositionally biased region" description="Polar residues" evidence="1">
    <location>
        <begin position="233"/>
        <end position="252"/>
    </location>
</feature>
<dbReference type="Pfam" id="PF11321">
    <property type="entry name" value="DUF3123"/>
    <property type="match status" value="1"/>
</dbReference>
<feature type="compositionally biased region" description="Low complexity" evidence="1">
    <location>
        <begin position="16"/>
        <end position="39"/>
    </location>
</feature>
<feature type="region of interest" description="Disordered" evidence="1">
    <location>
        <begin position="1"/>
        <end position="127"/>
    </location>
</feature>
<reference evidence="2" key="1">
    <citation type="submission" date="2020-07" db="EMBL/GenBank/DDBJ databases">
        <title>Genome sequence and genetic diversity analysis of an under-domesticated orphan crop, white fonio (Digitaria exilis).</title>
        <authorList>
            <person name="Bennetzen J.L."/>
            <person name="Chen S."/>
            <person name="Ma X."/>
            <person name="Wang X."/>
            <person name="Yssel A.E.J."/>
            <person name="Chaluvadi S.R."/>
            <person name="Johnson M."/>
            <person name="Gangashetty P."/>
            <person name="Hamidou F."/>
            <person name="Sanogo M.D."/>
            <person name="Zwaenepoel A."/>
            <person name="Wallace J."/>
            <person name="Van De Peer Y."/>
            <person name="Van Deynze A."/>
        </authorList>
    </citation>
    <scope>NUCLEOTIDE SEQUENCE</scope>
    <source>
        <tissue evidence="2">Leaves</tissue>
    </source>
</reference>
<feature type="compositionally biased region" description="Low complexity" evidence="1">
    <location>
        <begin position="118"/>
        <end position="127"/>
    </location>
</feature>
<keyword evidence="3" id="KW-1185">Reference proteome</keyword>
<evidence type="ECO:0000256" key="1">
    <source>
        <dbReference type="SAM" id="MobiDB-lite"/>
    </source>
</evidence>
<organism evidence="2 3">
    <name type="scientific">Digitaria exilis</name>
    <dbReference type="NCBI Taxonomy" id="1010633"/>
    <lineage>
        <taxon>Eukaryota</taxon>
        <taxon>Viridiplantae</taxon>
        <taxon>Streptophyta</taxon>
        <taxon>Embryophyta</taxon>
        <taxon>Tracheophyta</taxon>
        <taxon>Spermatophyta</taxon>
        <taxon>Magnoliopsida</taxon>
        <taxon>Liliopsida</taxon>
        <taxon>Poales</taxon>
        <taxon>Poaceae</taxon>
        <taxon>PACMAD clade</taxon>
        <taxon>Panicoideae</taxon>
        <taxon>Panicodae</taxon>
        <taxon>Paniceae</taxon>
        <taxon>Anthephorinae</taxon>
        <taxon>Digitaria</taxon>
    </lineage>
</organism>
<protein>
    <submittedName>
        <fullName evidence="2">Uncharacterized protein</fullName>
    </submittedName>
</protein>
<dbReference type="AlphaFoldDB" id="A0A835E899"/>
<evidence type="ECO:0000313" key="2">
    <source>
        <dbReference type="EMBL" id="KAF8669554.1"/>
    </source>
</evidence>
<evidence type="ECO:0000313" key="3">
    <source>
        <dbReference type="Proteomes" id="UP000636709"/>
    </source>
</evidence>
<comment type="caution">
    <text evidence="2">The sequence shown here is derived from an EMBL/GenBank/DDBJ whole genome shotgun (WGS) entry which is preliminary data.</text>
</comment>
<dbReference type="Proteomes" id="UP000636709">
    <property type="component" value="Unassembled WGS sequence"/>
</dbReference>
<accession>A0A835E899</accession>
<feature type="region of interest" description="Disordered" evidence="1">
    <location>
        <begin position="210"/>
        <end position="259"/>
    </location>
</feature>
<name>A0A835E899_9POAL</name>
<proteinExistence type="predicted"/>
<dbReference type="EMBL" id="JACEFO010002270">
    <property type="protein sequence ID" value="KAF8669554.1"/>
    <property type="molecule type" value="Genomic_DNA"/>
</dbReference>
<dbReference type="InterPro" id="IPR021470">
    <property type="entry name" value="DUF3123"/>
</dbReference>
<gene>
    <name evidence="2" type="ORF">HU200_051360</name>
</gene>
<sequence length="259" mass="26599">MRTMTIPSATMRRLKQAAAASRASQVAAPPAAPPVLLRRPAGDGGARSLGRVVQLTSAPSSVSKRRATAGGNDGNGRDKVRVIRPAAPPVPAAFSSPSGKRGGSTAPPPASSGRAIQRPADLPAAPPARRLVVGERVLVTMPVSSTPAGQRALASLGAEVVSGEVEDRYGESYLDVVFDGEFPPHDPSSVVRISRDQVVLPVIRPVAAATKPPASAAVPAPPRPVKREAAVGSATTSLRGGGEQQTSLQNGRCNKRGRY</sequence>